<evidence type="ECO:0000256" key="2">
    <source>
        <dbReference type="ARBA" id="ARBA00023235"/>
    </source>
</evidence>
<dbReference type="InterPro" id="IPR011008">
    <property type="entry name" value="Dimeric_a/b-barrel"/>
</dbReference>
<dbReference type="NCBIfam" id="TIGR02625">
    <property type="entry name" value="YiiL_rotase"/>
    <property type="match status" value="1"/>
</dbReference>
<evidence type="ECO:0000256" key="5">
    <source>
        <dbReference type="NCBIfam" id="TIGR02625"/>
    </source>
</evidence>
<gene>
    <name evidence="6" type="primary">rhaM</name>
    <name evidence="6" type="ORF">HHL09_22855</name>
</gene>
<dbReference type="InterPro" id="IPR013448">
    <property type="entry name" value="L-rhamnose_mutarotase"/>
</dbReference>
<dbReference type="EC" id="5.1.3.32" evidence="5"/>
<dbReference type="Gene3D" id="3.30.70.100">
    <property type="match status" value="1"/>
</dbReference>
<dbReference type="PANTHER" id="PTHR34389:SF2">
    <property type="entry name" value="L-RHAMNOSE MUTAROTASE"/>
    <property type="match status" value="1"/>
</dbReference>
<dbReference type="PANTHER" id="PTHR34389">
    <property type="entry name" value="L-RHAMNOSE MUTAROTASE"/>
    <property type="match status" value="1"/>
</dbReference>
<dbReference type="Pfam" id="PF05336">
    <property type="entry name" value="rhaM"/>
    <property type="match status" value="1"/>
</dbReference>
<accession>A0A858RPR2</accession>
<evidence type="ECO:0000256" key="1">
    <source>
        <dbReference type="ARBA" id="ARBA00022490"/>
    </source>
</evidence>
<evidence type="ECO:0000256" key="4">
    <source>
        <dbReference type="ARBA" id="ARBA00023308"/>
    </source>
</evidence>
<keyword evidence="7" id="KW-1185">Reference proteome</keyword>
<organism evidence="6 7">
    <name type="scientific">Luteolibacter luteus</name>
    <dbReference type="NCBI Taxonomy" id="2728835"/>
    <lineage>
        <taxon>Bacteria</taxon>
        <taxon>Pseudomonadati</taxon>
        <taxon>Verrucomicrobiota</taxon>
        <taxon>Verrucomicrobiia</taxon>
        <taxon>Verrucomicrobiales</taxon>
        <taxon>Verrucomicrobiaceae</taxon>
        <taxon>Luteolibacter</taxon>
    </lineage>
</organism>
<evidence type="ECO:0000313" key="7">
    <source>
        <dbReference type="Proteomes" id="UP000501812"/>
    </source>
</evidence>
<dbReference type="InterPro" id="IPR008000">
    <property type="entry name" value="Rham/fucose_mutarotase"/>
</dbReference>
<dbReference type="SUPFAM" id="SSF54909">
    <property type="entry name" value="Dimeric alpha+beta barrel"/>
    <property type="match status" value="1"/>
</dbReference>
<evidence type="ECO:0000256" key="3">
    <source>
        <dbReference type="ARBA" id="ARBA00023277"/>
    </source>
</evidence>
<proteinExistence type="inferred from homology"/>
<name>A0A858RPR2_9BACT</name>
<dbReference type="HAMAP" id="MF_01663">
    <property type="entry name" value="L_rham_rotase"/>
    <property type="match status" value="1"/>
</dbReference>
<keyword evidence="3" id="KW-0119">Carbohydrate metabolism</keyword>
<keyword evidence="1" id="KW-0963">Cytoplasm</keyword>
<protein>
    <recommendedName>
        <fullName evidence="5">L-rhamnose mutarotase</fullName>
        <ecNumber evidence="5">5.1.3.32</ecNumber>
    </recommendedName>
</protein>
<dbReference type="GO" id="GO:0062192">
    <property type="term" value="F:L-rhamnose mutarotase activity"/>
    <property type="evidence" value="ECO:0007669"/>
    <property type="project" value="UniProtKB-UniRule"/>
</dbReference>
<dbReference type="GO" id="GO:0005737">
    <property type="term" value="C:cytoplasm"/>
    <property type="evidence" value="ECO:0007669"/>
    <property type="project" value="InterPro"/>
</dbReference>
<dbReference type="RefSeq" id="WP_169456991.1">
    <property type="nucleotide sequence ID" value="NZ_CP051774.1"/>
</dbReference>
<dbReference type="EMBL" id="CP051774">
    <property type="protein sequence ID" value="QJE98504.1"/>
    <property type="molecule type" value="Genomic_DNA"/>
</dbReference>
<keyword evidence="4" id="KW-0684">Rhamnose metabolism</keyword>
<dbReference type="GO" id="GO:0019301">
    <property type="term" value="P:rhamnose catabolic process"/>
    <property type="evidence" value="ECO:0007669"/>
    <property type="project" value="UniProtKB-UniRule"/>
</dbReference>
<evidence type="ECO:0000313" key="6">
    <source>
        <dbReference type="EMBL" id="QJE98504.1"/>
    </source>
</evidence>
<sequence>MIRKAFVMSVNAGCEDEYERRHKPIWRELEEVLKAHDVHNYSIFLHPETRQLFGYAEIESEERWAAIATTEVCQRWWRHMSDVMPANEDASPVSAELREVFHLA</sequence>
<dbReference type="Proteomes" id="UP000501812">
    <property type="component" value="Chromosome"/>
</dbReference>
<dbReference type="KEGG" id="luo:HHL09_22855"/>
<dbReference type="AlphaFoldDB" id="A0A858RPR2"/>
<keyword evidence="2 6" id="KW-0413">Isomerase</keyword>
<reference evidence="6 7" key="1">
    <citation type="submission" date="2020-04" db="EMBL/GenBank/DDBJ databases">
        <title>Luteolibacter sp. G-1-1-1 isolated from soil.</title>
        <authorList>
            <person name="Dahal R.H."/>
        </authorList>
    </citation>
    <scope>NUCLEOTIDE SEQUENCE [LARGE SCALE GENOMIC DNA]</scope>
    <source>
        <strain evidence="6 7">G-1-1-1</strain>
    </source>
</reference>